<organism evidence="5 6">
    <name type="scientific">Hyphomicrobium nitrativorans NL23</name>
    <dbReference type="NCBI Taxonomy" id="1029756"/>
    <lineage>
        <taxon>Bacteria</taxon>
        <taxon>Pseudomonadati</taxon>
        <taxon>Pseudomonadota</taxon>
        <taxon>Alphaproteobacteria</taxon>
        <taxon>Hyphomicrobiales</taxon>
        <taxon>Hyphomicrobiaceae</taxon>
        <taxon>Hyphomicrobium</taxon>
    </lineage>
</organism>
<comment type="similarity">
    <text evidence="1">Belongs to the leucine-binding protein family.</text>
</comment>
<evidence type="ECO:0000256" key="2">
    <source>
        <dbReference type="ARBA" id="ARBA00022729"/>
    </source>
</evidence>
<evidence type="ECO:0000259" key="4">
    <source>
        <dbReference type="Pfam" id="PF13458"/>
    </source>
</evidence>
<dbReference type="InterPro" id="IPR028082">
    <property type="entry name" value="Peripla_BP_I"/>
</dbReference>
<evidence type="ECO:0000256" key="3">
    <source>
        <dbReference type="ARBA" id="ARBA00022970"/>
    </source>
</evidence>
<sequence length="422" mass="47299">MAVGPRMKSVIRVKAGLVLAAAAILTGWLAVALPVRAAPESPSEAPADALVTKIVYLSKRYPEPPPLSLLEKILDDEGVQGARLAINEINHTGRFLKQHFEIVEVVAKRDEDVLNLVRPILAEGPALILADLGPADLLALSDLPEAKTSVIFNTRSSRDELRQQDCRANIFHLMPNWAMRADALAQYLVWKKWRRWFVVYGTTPPDLEYLEAIRRAAKKFGAKIVDERVYEFDAGSRRTDSGHQQIQTQMPLLTQGASDHDVVFVADAGEAFGDYLMFRTYEPRPVVGSQGLQAVAWHRAYEQYAGTQLQNRFEKLAGRIMTERDYTAWLGARVIGEVVTRTGKNAAEDVRARILESDFEVAGFKGIGQSFRTWDHQMRQPMLISGPRALVSISPQEGFLHERFLTDTLGFDQPETQCKFEQ</sequence>
<evidence type="ECO:0000313" key="6">
    <source>
        <dbReference type="Proteomes" id="UP000018542"/>
    </source>
</evidence>
<dbReference type="CDD" id="cd06268">
    <property type="entry name" value="PBP1_ABC_transporter_LIVBP-like"/>
    <property type="match status" value="1"/>
</dbReference>
<keyword evidence="3" id="KW-0813">Transport</keyword>
<dbReference type="PANTHER" id="PTHR30483">
    <property type="entry name" value="LEUCINE-SPECIFIC-BINDING PROTEIN"/>
    <property type="match status" value="1"/>
</dbReference>
<dbReference type="InterPro" id="IPR051010">
    <property type="entry name" value="BCAA_transport"/>
</dbReference>
<keyword evidence="3" id="KW-0029">Amino-acid transport</keyword>
<reference evidence="5 6" key="1">
    <citation type="journal article" date="2014" name="Genome Announc.">
        <title>Complete Genome Sequence of Hyphomicrobium nitrativorans Strain NL23, a Denitrifying Bacterium Isolated from Biofilm of a Methanol-Fed Denitrification System Treating Seawater at the Montreal Biodome.</title>
        <authorList>
            <person name="Martineau C."/>
            <person name="Villeneuve C."/>
            <person name="Mauffrey F."/>
            <person name="Villemur R."/>
        </authorList>
    </citation>
    <scope>NUCLEOTIDE SEQUENCE [LARGE SCALE GENOMIC DNA]</scope>
    <source>
        <strain evidence="5">NL23</strain>
    </source>
</reference>
<dbReference type="KEGG" id="hni:W911_03315"/>
<feature type="domain" description="Leucine-binding protein" evidence="4">
    <location>
        <begin position="78"/>
        <end position="384"/>
    </location>
</feature>
<keyword evidence="6" id="KW-1185">Reference proteome</keyword>
<accession>V5SAK1</accession>
<dbReference type="GO" id="GO:0006865">
    <property type="term" value="P:amino acid transport"/>
    <property type="evidence" value="ECO:0007669"/>
    <property type="project" value="UniProtKB-KW"/>
</dbReference>
<dbReference type="NCBIfam" id="TIGR03863">
    <property type="entry name" value="PQQ_ABC_bind"/>
    <property type="match status" value="1"/>
</dbReference>
<proteinExistence type="inferred from homology"/>
<dbReference type="SUPFAM" id="SSF53822">
    <property type="entry name" value="Periplasmic binding protein-like I"/>
    <property type="match status" value="1"/>
</dbReference>
<evidence type="ECO:0000313" key="5">
    <source>
        <dbReference type="EMBL" id="AHB47663.1"/>
    </source>
</evidence>
<name>V5SAK1_9HYPH</name>
<dbReference type="PANTHER" id="PTHR30483:SF6">
    <property type="entry name" value="PERIPLASMIC BINDING PROTEIN OF ABC TRANSPORTER FOR NATURAL AMINO ACIDS"/>
    <property type="match status" value="1"/>
</dbReference>
<dbReference type="Pfam" id="PF13458">
    <property type="entry name" value="Peripla_BP_6"/>
    <property type="match status" value="1"/>
</dbReference>
<dbReference type="AlphaFoldDB" id="V5SAK1"/>
<dbReference type="InterPro" id="IPR028081">
    <property type="entry name" value="Leu-bd"/>
</dbReference>
<dbReference type="RefSeq" id="WP_023786078.1">
    <property type="nucleotide sequence ID" value="NC_022997.1"/>
</dbReference>
<dbReference type="Gene3D" id="3.40.50.2300">
    <property type="match status" value="2"/>
</dbReference>
<dbReference type="InterPro" id="IPR022478">
    <property type="entry name" value="ABC_transptr_sub-bd_PQQ"/>
</dbReference>
<evidence type="ECO:0000256" key="1">
    <source>
        <dbReference type="ARBA" id="ARBA00010062"/>
    </source>
</evidence>
<keyword evidence="2" id="KW-0732">Signal</keyword>
<dbReference type="STRING" id="1029756.W911_03315"/>
<dbReference type="Proteomes" id="UP000018542">
    <property type="component" value="Chromosome"/>
</dbReference>
<gene>
    <name evidence="5" type="ORF">W911_03315</name>
</gene>
<dbReference type="HOGENOM" id="CLU_052000_0_0_5"/>
<dbReference type="PATRIC" id="fig|1029756.8.peg.691"/>
<dbReference type="EMBL" id="CP006912">
    <property type="protein sequence ID" value="AHB47663.1"/>
    <property type="molecule type" value="Genomic_DNA"/>
</dbReference>
<protein>
    <submittedName>
        <fullName evidence="5">Branched-chain amino acid ABC transporter substrate-binding protein</fullName>
    </submittedName>
</protein>